<dbReference type="InterPro" id="IPR023365">
    <property type="entry name" value="Sortase_dom-sf"/>
</dbReference>
<evidence type="ECO:0000256" key="3">
    <source>
        <dbReference type="SAM" id="MobiDB-lite"/>
    </source>
</evidence>
<dbReference type="STRING" id="1121950.SAMN02745243_03177"/>
<feature type="region of interest" description="Disordered" evidence="3">
    <location>
        <begin position="45"/>
        <end position="72"/>
    </location>
</feature>
<dbReference type="Gene3D" id="2.40.260.10">
    <property type="entry name" value="Sortase"/>
    <property type="match status" value="1"/>
</dbReference>
<keyword evidence="1" id="KW-0378">Hydrolase</keyword>
<protein>
    <submittedName>
        <fullName evidence="5">Sortase B</fullName>
    </submittedName>
</protein>
<keyword evidence="4" id="KW-1133">Transmembrane helix</keyword>
<gene>
    <name evidence="5" type="ORF">SAMN02745243_03177</name>
</gene>
<dbReference type="CDD" id="cd05826">
    <property type="entry name" value="Sortase_B"/>
    <property type="match status" value="1"/>
</dbReference>
<feature type="active site" description="Acyl-thioester intermediate" evidence="2">
    <location>
        <position position="241"/>
    </location>
</feature>
<evidence type="ECO:0000256" key="1">
    <source>
        <dbReference type="ARBA" id="ARBA00022801"/>
    </source>
</evidence>
<organism evidence="5 6">
    <name type="scientific">Hespellia stercorisuis DSM 15480</name>
    <dbReference type="NCBI Taxonomy" id="1121950"/>
    <lineage>
        <taxon>Bacteria</taxon>
        <taxon>Bacillati</taxon>
        <taxon>Bacillota</taxon>
        <taxon>Clostridia</taxon>
        <taxon>Lachnospirales</taxon>
        <taxon>Lachnospiraceae</taxon>
        <taxon>Hespellia</taxon>
    </lineage>
</organism>
<evidence type="ECO:0000256" key="4">
    <source>
        <dbReference type="SAM" id="Phobius"/>
    </source>
</evidence>
<feature type="active site" description="Proton donor/acceptor" evidence="2">
    <location>
        <position position="148"/>
    </location>
</feature>
<evidence type="ECO:0000313" key="6">
    <source>
        <dbReference type="Proteomes" id="UP000184301"/>
    </source>
</evidence>
<accession>A0A1M6TAX0</accession>
<dbReference type="EMBL" id="FQZY01000057">
    <property type="protein sequence ID" value="SHK54135.1"/>
    <property type="molecule type" value="Genomic_DNA"/>
</dbReference>
<proteinExistence type="predicted"/>
<evidence type="ECO:0000313" key="5">
    <source>
        <dbReference type="EMBL" id="SHK54135.1"/>
    </source>
</evidence>
<dbReference type="Pfam" id="PF04203">
    <property type="entry name" value="Sortase"/>
    <property type="match status" value="1"/>
</dbReference>
<dbReference type="Proteomes" id="UP000184301">
    <property type="component" value="Unassembled WGS sequence"/>
</dbReference>
<name>A0A1M6TAX0_9FIRM</name>
<dbReference type="OrthoDB" id="9806013at2"/>
<keyword evidence="4" id="KW-0472">Membrane</keyword>
<evidence type="ECO:0000256" key="2">
    <source>
        <dbReference type="PIRSR" id="PIRSR605754-1"/>
    </source>
</evidence>
<dbReference type="RefSeq" id="WP_073112240.1">
    <property type="nucleotide sequence ID" value="NZ_FQZY01000057.1"/>
</dbReference>
<reference evidence="5 6" key="1">
    <citation type="submission" date="2016-11" db="EMBL/GenBank/DDBJ databases">
        <authorList>
            <person name="Jaros S."/>
            <person name="Januszkiewicz K."/>
            <person name="Wedrychowicz H."/>
        </authorList>
    </citation>
    <scope>NUCLEOTIDE SEQUENCE [LARGE SCALE GENOMIC DNA]</scope>
    <source>
        <strain evidence="5 6">DSM 15480</strain>
    </source>
</reference>
<keyword evidence="4" id="KW-0812">Transmembrane</keyword>
<dbReference type="SUPFAM" id="SSF63817">
    <property type="entry name" value="Sortase"/>
    <property type="match status" value="1"/>
</dbReference>
<dbReference type="InterPro" id="IPR005754">
    <property type="entry name" value="Sortase"/>
</dbReference>
<dbReference type="AlphaFoldDB" id="A0A1M6TAX0"/>
<feature type="transmembrane region" description="Helical" evidence="4">
    <location>
        <begin position="12"/>
        <end position="31"/>
    </location>
</feature>
<keyword evidence="6" id="KW-1185">Reference proteome</keyword>
<sequence>MKENKRKAVRLILLLVFLISAGILFYDMVLVPRQNQELSEQLKKDFQEETPGDTPGDTSPEEERPSAGEKSQVSPLDLAALQAAYPDVQGWLTIPGTNIDYPVLQSTESEPEFYLKRNYKKEWSANGSLFLQWNSNVSESQNLIIYGHNMNSGAMFGNLDQYRQYSYWEAHKSVFFQTISGVSEYEIVAVMTADTGIFPFQQVVFGMEGVDSYVERAKALSVFKTGGSQNVSDHVLTLVTCAYEWDGARIVVVAVEKD</sequence>
<dbReference type="GO" id="GO:0016787">
    <property type="term" value="F:hydrolase activity"/>
    <property type="evidence" value="ECO:0007669"/>
    <property type="project" value="UniProtKB-KW"/>
</dbReference>
<dbReference type="InterPro" id="IPR009835">
    <property type="entry name" value="SrtB"/>
</dbReference>